<feature type="compositionally biased region" description="Basic residues" evidence="2">
    <location>
        <begin position="291"/>
        <end position="300"/>
    </location>
</feature>
<gene>
    <name evidence="4" type="ORF">Taro_025806</name>
</gene>
<dbReference type="GO" id="GO:0003676">
    <property type="term" value="F:nucleic acid binding"/>
    <property type="evidence" value="ECO:0007669"/>
    <property type="project" value="InterPro"/>
</dbReference>
<dbReference type="Proteomes" id="UP000652761">
    <property type="component" value="Unassembled WGS sequence"/>
</dbReference>
<dbReference type="SUPFAM" id="SSF57756">
    <property type="entry name" value="Retrovirus zinc finger-like domains"/>
    <property type="match status" value="1"/>
</dbReference>
<evidence type="ECO:0000256" key="1">
    <source>
        <dbReference type="PROSITE-ProRule" id="PRU00047"/>
    </source>
</evidence>
<dbReference type="PROSITE" id="PS50158">
    <property type="entry name" value="ZF_CCHC"/>
    <property type="match status" value="1"/>
</dbReference>
<feature type="domain" description="CCHC-type" evidence="3">
    <location>
        <begin position="245"/>
        <end position="260"/>
    </location>
</feature>
<dbReference type="EMBL" id="NMUH01001524">
    <property type="protein sequence ID" value="MQL93160.1"/>
    <property type="molecule type" value="Genomic_DNA"/>
</dbReference>
<feature type="region of interest" description="Disordered" evidence="2">
    <location>
        <begin position="171"/>
        <end position="199"/>
    </location>
</feature>
<feature type="region of interest" description="Disordered" evidence="2">
    <location>
        <begin position="279"/>
        <end position="342"/>
    </location>
</feature>
<dbReference type="PANTHER" id="PTHR34676">
    <property type="entry name" value="DUF4219 DOMAIN-CONTAINING PROTEIN-RELATED"/>
    <property type="match status" value="1"/>
</dbReference>
<accession>A0A843VHL9</accession>
<keyword evidence="1" id="KW-0479">Metal-binding</keyword>
<reference evidence="4" key="1">
    <citation type="submission" date="2017-07" db="EMBL/GenBank/DDBJ databases">
        <title>Taro Niue Genome Assembly and Annotation.</title>
        <authorList>
            <person name="Atibalentja N."/>
            <person name="Keating K."/>
            <person name="Fields C.J."/>
        </authorList>
    </citation>
    <scope>NUCLEOTIDE SEQUENCE</scope>
    <source>
        <strain evidence="4">Niue_2</strain>
        <tissue evidence="4">Leaf</tissue>
    </source>
</reference>
<keyword evidence="5" id="KW-1185">Reference proteome</keyword>
<evidence type="ECO:0000259" key="3">
    <source>
        <dbReference type="PROSITE" id="PS50158"/>
    </source>
</evidence>
<dbReference type="AlphaFoldDB" id="A0A843VHL9"/>
<sequence length="342" mass="39709">METNKGFVAEGHSMSRPPFFDGTDYTYWKNRMQMFLRAQDYELWKIVSKGPYELPADEDTWTREKIRKGTLNWSALNMMQCAVHPKEFARVSICKSAKEMWDKLELIYEGTSEVRETKASMLHTKATVIEDSKDLSTMKLDELIGSLMTYEINLKRKETEVNPRKSIALKASNKVSSSSKKEIQQESDETETSSDSENDEIAMLTRQFKKFLRFKKEGSGSFKKIPKRDFSNKFDSNKKSDMIMCYECKKPGHMRGECSELKKKLKKDKSSYKKAKVHKHERWSIKEMSKHTKAMSKKCICRQAQEQPPNQEPPRDQEEKPQFAALLQSSAQIVVESPSMRS</sequence>
<name>A0A843VHL9_COLES</name>
<evidence type="ECO:0000313" key="4">
    <source>
        <dbReference type="EMBL" id="MQL93160.1"/>
    </source>
</evidence>
<organism evidence="4 5">
    <name type="scientific">Colocasia esculenta</name>
    <name type="common">Wild taro</name>
    <name type="synonym">Arum esculentum</name>
    <dbReference type="NCBI Taxonomy" id="4460"/>
    <lineage>
        <taxon>Eukaryota</taxon>
        <taxon>Viridiplantae</taxon>
        <taxon>Streptophyta</taxon>
        <taxon>Embryophyta</taxon>
        <taxon>Tracheophyta</taxon>
        <taxon>Spermatophyta</taxon>
        <taxon>Magnoliopsida</taxon>
        <taxon>Liliopsida</taxon>
        <taxon>Araceae</taxon>
        <taxon>Aroideae</taxon>
        <taxon>Colocasieae</taxon>
        <taxon>Colocasia</taxon>
    </lineage>
</organism>
<evidence type="ECO:0000256" key="2">
    <source>
        <dbReference type="SAM" id="MobiDB-lite"/>
    </source>
</evidence>
<dbReference type="GO" id="GO:0008270">
    <property type="term" value="F:zinc ion binding"/>
    <property type="evidence" value="ECO:0007669"/>
    <property type="project" value="UniProtKB-KW"/>
</dbReference>
<keyword evidence="1" id="KW-0862">Zinc</keyword>
<comment type="caution">
    <text evidence="4">The sequence shown here is derived from an EMBL/GenBank/DDBJ whole genome shotgun (WGS) entry which is preliminary data.</text>
</comment>
<protein>
    <recommendedName>
        <fullName evidence="3">CCHC-type domain-containing protein</fullName>
    </recommendedName>
</protein>
<feature type="compositionally biased region" description="Acidic residues" evidence="2">
    <location>
        <begin position="185"/>
        <end position="199"/>
    </location>
</feature>
<keyword evidence="1" id="KW-0863">Zinc-finger</keyword>
<evidence type="ECO:0000313" key="5">
    <source>
        <dbReference type="Proteomes" id="UP000652761"/>
    </source>
</evidence>
<dbReference type="InterPro" id="IPR036875">
    <property type="entry name" value="Znf_CCHC_sf"/>
</dbReference>
<dbReference type="Pfam" id="PF14223">
    <property type="entry name" value="Retrotran_gag_2"/>
    <property type="match status" value="1"/>
</dbReference>
<dbReference type="PANTHER" id="PTHR34676:SF17">
    <property type="entry name" value="OS06G0684500 PROTEIN"/>
    <property type="match status" value="1"/>
</dbReference>
<dbReference type="OrthoDB" id="696017at2759"/>
<proteinExistence type="predicted"/>
<dbReference type="InterPro" id="IPR001878">
    <property type="entry name" value="Znf_CCHC"/>
</dbReference>